<dbReference type="Gene3D" id="3.20.20.150">
    <property type="entry name" value="Divalent-metal-dependent TIM barrel enzymes"/>
    <property type="match status" value="1"/>
</dbReference>
<keyword evidence="3" id="KW-1185">Reference proteome</keyword>
<dbReference type="PANTHER" id="PTHR12110:SF41">
    <property type="entry name" value="INOSOSE DEHYDRATASE"/>
    <property type="match status" value="1"/>
</dbReference>
<dbReference type="InterPro" id="IPR050312">
    <property type="entry name" value="IolE/XylAMocC-like"/>
</dbReference>
<name>A0ABT0PEB4_9GAMM</name>
<dbReference type="InterPro" id="IPR030823">
    <property type="entry name" value="IolE/MocC"/>
</dbReference>
<organism evidence="2 3">
    <name type="scientific">Parendozoicomonas callyspongiae</name>
    <dbReference type="NCBI Taxonomy" id="2942213"/>
    <lineage>
        <taxon>Bacteria</taxon>
        <taxon>Pseudomonadati</taxon>
        <taxon>Pseudomonadota</taxon>
        <taxon>Gammaproteobacteria</taxon>
        <taxon>Oceanospirillales</taxon>
        <taxon>Endozoicomonadaceae</taxon>
        <taxon>Parendozoicomonas</taxon>
    </lineage>
</organism>
<dbReference type="InterPro" id="IPR013022">
    <property type="entry name" value="Xyl_isomerase-like_TIM-brl"/>
</dbReference>
<reference evidence="2 3" key="1">
    <citation type="submission" date="2022-05" db="EMBL/GenBank/DDBJ databases">
        <authorList>
            <person name="Park J.-S."/>
        </authorList>
    </citation>
    <scope>NUCLEOTIDE SEQUENCE [LARGE SCALE GENOMIC DNA]</scope>
    <source>
        <strain evidence="2 3">2012CJ34-2</strain>
    </source>
</reference>
<dbReference type="PANTHER" id="PTHR12110">
    <property type="entry name" value="HYDROXYPYRUVATE ISOMERASE"/>
    <property type="match status" value="1"/>
</dbReference>
<dbReference type="NCBIfam" id="TIGR04379">
    <property type="entry name" value="myo_inos_iolE"/>
    <property type="match status" value="1"/>
</dbReference>
<dbReference type="Pfam" id="PF01261">
    <property type="entry name" value="AP_endonuc_2"/>
    <property type="match status" value="1"/>
</dbReference>
<evidence type="ECO:0000259" key="1">
    <source>
        <dbReference type="Pfam" id="PF01261"/>
    </source>
</evidence>
<dbReference type="SUPFAM" id="SSF51658">
    <property type="entry name" value="Xylose isomerase-like"/>
    <property type="match status" value="1"/>
</dbReference>
<gene>
    <name evidence="2" type="primary">iolE</name>
    <name evidence="2" type="ORF">M3P05_06810</name>
</gene>
<dbReference type="Proteomes" id="UP001203338">
    <property type="component" value="Unassembled WGS sequence"/>
</dbReference>
<dbReference type="EMBL" id="JAMFLX010000007">
    <property type="protein sequence ID" value="MCL6269650.1"/>
    <property type="molecule type" value="Genomic_DNA"/>
</dbReference>
<dbReference type="GO" id="GO:0050114">
    <property type="term" value="F:myo-inosose-2 dehydratase activity"/>
    <property type="evidence" value="ECO:0007669"/>
    <property type="project" value="UniProtKB-EC"/>
</dbReference>
<feature type="domain" description="Xylose isomerase-like TIM barrel" evidence="1">
    <location>
        <begin position="32"/>
        <end position="271"/>
    </location>
</feature>
<protein>
    <submittedName>
        <fullName evidence="2">Myo-inosose-2 dehydratase</fullName>
        <ecNumber evidence="2">4.2.1.44</ecNumber>
    </submittedName>
</protein>
<dbReference type="InterPro" id="IPR036237">
    <property type="entry name" value="Xyl_isomerase-like_sf"/>
</dbReference>
<comment type="caution">
    <text evidence="2">The sequence shown here is derived from an EMBL/GenBank/DDBJ whole genome shotgun (WGS) entry which is preliminary data.</text>
</comment>
<dbReference type="RefSeq" id="WP_249698714.1">
    <property type="nucleotide sequence ID" value="NZ_JAMFLX010000007.1"/>
</dbReference>
<dbReference type="EC" id="4.2.1.44" evidence="2"/>
<keyword evidence="2" id="KW-0456">Lyase</keyword>
<sequence>MSNVKLGINPLTWTNDDMPSLGAETPLETCLAESREAGFAGVELGNKFPRKAEVLKPILAEFDRELVSGWYSAELLTRSVEAEIEAVQDHLALLKACGCPVMVVCEVTDCIHGAMETPLTRRPVMAAEKWEEFGKRMTEFGDYLKEQGVHLAYHHHMGTVVQTEEEVNKLMEVTDPSVGLLLDTGHLTFAGGDPVRCAAKWGDRIVHVHTKDVRAEVLDDCLNRDLPFLKSVLQGVFTVPGDGSVDYNAVLAEMKKVDYHGWLVVEAEQDPAIAHPLTYATMGYKNLKAIVDATGL</sequence>
<proteinExistence type="predicted"/>
<evidence type="ECO:0000313" key="3">
    <source>
        <dbReference type="Proteomes" id="UP001203338"/>
    </source>
</evidence>
<accession>A0ABT0PEB4</accession>
<evidence type="ECO:0000313" key="2">
    <source>
        <dbReference type="EMBL" id="MCL6269650.1"/>
    </source>
</evidence>